<feature type="binding site" evidence="3">
    <location>
        <position position="82"/>
    </location>
    <ligand>
        <name>Cu cation</name>
        <dbReference type="ChEBI" id="CHEBI:23378"/>
    </ligand>
</feature>
<evidence type="ECO:0000256" key="4">
    <source>
        <dbReference type="PIRSR" id="PIRSR603782-2"/>
    </source>
</evidence>
<dbReference type="HOGENOM" id="CLU_050131_2_1_9"/>
<keyword evidence="4" id="KW-1015">Disulfide bond</keyword>
<dbReference type="SUPFAM" id="SSF52833">
    <property type="entry name" value="Thioredoxin-like"/>
    <property type="match status" value="1"/>
</dbReference>
<keyword evidence="2 3" id="KW-0186">Copper</keyword>
<dbReference type="KEGG" id="bqy:MUS_2351"/>
<dbReference type="PATRIC" id="fig|1126211.3.peg.2250"/>
<dbReference type="InterPro" id="IPR036249">
    <property type="entry name" value="Thioredoxin-like_sf"/>
</dbReference>
<dbReference type="GO" id="GO:0046872">
    <property type="term" value="F:metal ion binding"/>
    <property type="evidence" value="ECO:0007669"/>
    <property type="project" value="UniProtKB-KW"/>
</dbReference>
<comment type="similarity">
    <text evidence="1">Belongs to the SCO1/2 family.</text>
</comment>
<dbReference type="EMBL" id="CP003332">
    <property type="protein sequence ID" value="AFJ62295.1"/>
    <property type="molecule type" value="Genomic_DNA"/>
</dbReference>
<evidence type="ECO:0000256" key="1">
    <source>
        <dbReference type="ARBA" id="ARBA00010996"/>
    </source>
</evidence>
<dbReference type="Gene3D" id="3.40.30.10">
    <property type="entry name" value="Glutaredoxin"/>
    <property type="match status" value="1"/>
</dbReference>
<evidence type="ECO:0000259" key="5">
    <source>
        <dbReference type="PROSITE" id="PS51352"/>
    </source>
</evidence>
<protein>
    <submittedName>
        <fullName evidence="6">Cytochrome c oxidase</fullName>
        <ecNumber evidence="6">1.9.3.1</ecNumber>
    </submittedName>
</protein>
<dbReference type="Proteomes" id="UP000002878">
    <property type="component" value="Chromosome"/>
</dbReference>
<dbReference type="Pfam" id="PF02630">
    <property type="entry name" value="SCO1-SenC"/>
    <property type="match status" value="1"/>
</dbReference>
<accession>I2C6M1</accession>
<evidence type="ECO:0000256" key="2">
    <source>
        <dbReference type="ARBA" id="ARBA00023008"/>
    </source>
</evidence>
<evidence type="ECO:0000313" key="6">
    <source>
        <dbReference type="EMBL" id="AFJ62295.1"/>
    </source>
</evidence>
<keyword evidence="3" id="KW-0479">Metal-binding</keyword>
<gene>
    <name evidence="6" type="primary">ypmQ</name>
    <name evidence="6" type="ORF">MUS_2351</name>
</gene>
<proteinExistence type="inferred from homology"/>
<dbReference type="PANTHER" id="PTHR12151:SF25">
    <property type="entry name" value="LINALOOL DEHYDRATASE_ISOMERASE DOMAIN-CONTAINING PROTEIN"/>
    <property type="match status" value="1"/>
</dbReference>
<feature type="disulfide bond" description="Redox-active" evidence="4">
    <location>
        <begin position="78"/>
        <end position="82"/>
    </location>
</feature>
<dbReference type="CDD" id="cd02968">
    <property type="entry name" value="SCO"/>
    <property type="match status" value="1"/>
</dbReference>
<dbReference type="PROSITE" id="PS51352">
    <property type="entry name" value="THIOREDOXIN_2"/>
    <property type="match status" value="1"/>
</dbReference>
<dbReference type="InterPro" id="IPR003782">
    <property type="entry name" value="SCO1/SenC"/>
</dbReference>
<feature type="binding site" evidence="3">
    <location>
        <position position="78"/>
    </location>
    <ligand>
        <name>Cu cation</name>
        <dbReference type="ChEBI" id="CHEBI:23378"/>
    </ligand>
</feature>
<feature type="domain" description="Thioredoxin" evidence="5">
    <location>
        <begin position="40"/>
        <end position="205"/>
    </location>
</feature>
<evidence type="ECO:0000256" key="3">
    <source>
        <dbReference type="PIRSR" id="PIRSR603782-1"/>
    </source>
</evidence>
<dbReference type="InterPro" id="IPR013766">
    <property type="entry name" value="Thioredoxin_domain"/>
</dbReference>
<dbReference type="AlphaFoldDB" id="I2C6M1"/>
<organism evidence="6 7">
    <name type="scientific">Bacillus amyloliquefaciens (strain Y2)</name>
    <name type="common">Bacillus amyloliquefaciens subsp. plantarum (strain B9601-Y2)</name>
    <dbReference type="NCBI Taxonomy" id="1155777"/>
    <lineage>
        <taxon>Bacteria</taxon>
        <taxon>Bacillati</taxon>
        <taxon>Bacillota</taxon>
        <taxon>Bacilli</taxon>
        <taxon>Bacillales</taxon>
        <taxon>Bacillaceae</taxon>
        <taxon>Bacillus</taxon>
        <taxon>Bacillus amyloliquefaciens group</taxon>
    </lineage>
</organism>
<dbReference type="EC" id="1.9.3.1" evidence="6"/>
<name>I2C6M1_BACAY</name>
<evidence type="ECO:0000313" key="7">
    <source>
        <dbReference type="Proteomes" id="UP000002878"/>
    </source>
</evidence>
<sequence length="207" mass="23263">MMNAVSVLSMGGMEMKKMKIFAAVFCLLLLCACGGKTIKDPLNYQIEPFSFQNQDGKTVSLKSLKGHVWIADFMFTNCNTVCPPMTAHMTELQKKLKAENLDVRIVSFSVDPEKDTPKQLKAFASKYPLSLRNWDFLTGYSQKDIEDFALNSFKAIVKKPEGEDQVIHQTSFYLVGPDGKVLKDYDGVQKVPYDDILSDVKAAEELK</sequence>
<feature type="binding site" evidence="3">
    <location>
        <position position="168"/>
    </location>
    <ligand>
        <name>Cu cation</name>
        <dbReference type="ChEBI" id="CHEBI:23378"/>
    </ligand>
</feature>
<dbReference type="GO" id="GO:0016491">
    <property type="term" value="F:oxidoreductase activity"/>
    <property type="evidence" value="ECO:0007669"/>
    <property type="project" value="UniProtKB-KW"/>
</dbReference>
<dbReference type="KEGG" id="bya:BANAU_2096"/>
<keyword evidence="6" id="KW-0560">Oxidoreductase</keyword>
<dbReference type="PANTHER" id="PTHR12151">
    <property type="entry name" value="ELECTRON TRANSPORT PROTIN SCO1/SENC FAMILY MEMBER"/>
    <property type="match status" value="1"/>
</dbReference>
<reference evidence="6 7" key="1">
    <citation type="journal article" date="2012" name="J. Biotechnol.">
        <title>Genome sequence of the plant growth promoting strain Bacillus amyloliquefaciens subsp. plantarum B9601-Y2 and expression of mersacidin and other secondary metabolites.</title>
        <authorList>
            <person name="He P."/>
            <person name="Hao K."/>
            <person name="Blom J."/>
            <person name="Ruckert C."/>
            <person name="Vater J."/>
            <person name="Mao Z."/>
            <person name="Wu Y."/>
            <person name="Hou M."/>
            <person name="He P."/>
            <person name="He Y."/>
            <person name="Borriss R."/>
        </authorList>
    </citation>
    <scope>NUCLEOTIDE SEQUENCE [LARGE SCALE GENOMIC DNA]</scope>
    <source>
        <strain evidence="6">Y2</strain>
    </source>
</reference>